<evidence type="ECO:0000313" key="5">
    <source>
        <dbReference type="Proteomes" id="UP000070444"/>
    </source>
</evidence>
<name>A0A137PII3_CONC2</name>
<feature type="region of interest" description="Disordered" evidence="2">
    <location>
        <begin position="1"/>
        <end position="268"/>
    </location>
</feature>
<organism evidence="4 5">
    <name type="scientific">Conidiobolus coronatus (strain ATCC 28846 / CBS 209.66 / NRRL 28638)</name>
    <name type="common">Delacroixia coronata</name>
    <dbReference type="NCBI Taxonomy" id="796925"/>
    <lineage>
        <taxon>Eukaryota</taxon>
        <taxon>Fungi</taxon>
        <taxon>Fungi incertae sedis</taxon>
        <taxon>Zoopagomycota</taxon>
        <taxon>Entomophthoromycotina</taxon>
        <taxon>Entomophthoromycetes</taxon>
        <taxon>Entomophthorales</taxon>
        <taxon>Ancylistaceae</taxon>
        <taxon>Conidiobolus</taxon>
    </lineage>
</organism>
<evidence type="ECO:0000313" key="4">
    <source>
        <dbReference type="EMBL" id="KXN74795.1"/>
    </source>
</evidence>
<feature type="compositionally biased region" description="Basic and acidic residues" evidence="2">
    <location>
        <begin position="166"/>
        <end position="196"/>
    </location>
</feature>
<evidence type="ECO:0000256" key="2">
    <source>
        <dbReference type="SAM" id="MobiDB-lite"/>
    </source>
</evidence>
<dbReference type="Gene3D" id="4.10.1000.40">
    <property type="match status" value="1"/>
</dbReference>
<dbReference type="AlphaFoldDB" id="A0A137PII3"/>
<feature type="compositionally biased region" description="Low complexity" evidence="2">
    <location>
        <begin position="246"/>
        <end position="268"/>
    </location>
</feature>
<feature type="zinc finger region" description="C3H1-type" evidence="1">
    <location>
        <begin position="305"/>
        <end position="330"/>
    </location>
</feature>
<feature type="compositionally biased region" description="Low complexity" evidence="2">
    <location>
        <begin position="1"/>
        <end position="20"/>
    </location>
</feature>
<feature type="compositionally biased region" description="Polar residues" evidence="2">
    <location>
        <begin position="109"/>
        <end position="129"/>
    </location>
</feature>
<keyword evidence="1" id="KW-0863">Zinc-finger</keyword>
<feature type="compositionally biased region" description="Polar residues" evidence="2">
    <location>
        <begin position="229"/>
        <end position="245"/>
    </location>
</feature>
<gene>
    <name evidence="4" type="ORF">CONCODRAFT_76677</name>
</gene>
<keyword evidence="1" id="KW-0479">Metal-binding</keyword>
<protein>
    <recommendedName>
        <fullName evidence="3">C3H1-type domain-containing protein</fullName>
    </recommendedName>
</protein>
<feature type="compositionally biased region" description="Low complexity" evidence="2">
    <location>
        <begin position="208"/>
        <end position="222"/>
    </location>
</feature>
<evidence type="ECO:0000256" key="1">
    <source>
        <dbReference type="PROSITE-ProRule" id="PRU00723"/>
    </source>
</evidence>
<feature type="compositionally biased region" description="Low complexity" evidence="2">
    <location>
        <begin position="76"/>
        <end position="86"/>
    </location>
</feature>
<evidence type="ECO:0000259" key="3">
    <source>
        <dbReference type="PROSITE" id="PS50103"/>
    </source>
</evidence>
<dbReference type="STRING" id="796925.A0A137PII3"/>
<feature type="compositionally biased region" description="Polar residues" evidence="2">
    <location>
        <begin position="87"/>
        <end position="102"/>
    </location>
</feature>
<feature type="compositionally biased region" description="Low complexity" evidence="2">
    <location>
        <begin position="43"/>
        <end position="64"/>
    </location>
</feature>
<dbReference type="PROSITE" id="PS50103">
    <property type="entry name" value="ZF_C3H1"/>
    <property type="match status" value="1"/>
</dbReference>
<dbReference type="GO" id="GO:0008270">
    <property type="term" value="F:zinc ion binding"/>
    <property type="evidence" value="ECO:0007669"/>
    <property type="project" value="UniProtKB-KW"/>
</dbReference>
<dbReference type="OMA" id="CHTIGCA"/>
<dbReference type="EMBL" id="KQ964420">
    <property type="protein sequence ID" value="KXN74795.1"/>
    <property type="molecule type" value="Genomic_DNA"/>
</dbReference>
<sequence length="503" mass="57039">MTSRNNSNGNLGRSEGSSGNHHFHPLFSRALSGAQGIQRAPLSPVTSASSRPSQSSTRLPPSRTQNLETKSRLESTNHNSSSQSNNVQIKRNIQIKGTSTSRPVLEPTSRITSENTKAASPTHSTNNPISIKGLANRETRYTNQSNGYSITSNRRSSSDEIPEEGLFTKRLREDRAEQNQRFENSKRVRRGSREYPRNQYARNDIELTTKSSTYNNSKSISTQDHTSHHNNLQHSAPVNSNSPKLQTNHNSSQTNYNNYNQNNSVYYNNNTNAYNQSQNNYADANNTANQNAAFYYPGQFYPPHLTSGIRCRFFPGCRMSDKCKFYHPTEVCEKYPDCPLQDNVCNYIHPISEKPKFNGERASKIPCRYGKDCHTIGCAFQHTADMEPTWCRYGKLCQNKTCKYLHDPNYIPPFVVKRMLSLDPATKLPFLIVDDLTKRYKQFANIWRHNAQVNSQRANSTTSELSAPEFDEFEIQISQELPKKGSKATITTQIIQPYPVPAQ</sequence>
<feature type="domain" description="C3H1-type" evidence="3">
    <location>
        <begin position="305"/>
        <end position="330"/>
    </location>
</feature>
<proteinExistence type="predicted"/>
<accession>A0A137PII3</accession>
<dbReference type="OrthoDB" id="438553at2759"/>
<dbReference type="Proteomes" id="UP000070444">
    <property type="component" value="Unassembled WGS sequence"/>
</dbReference>
<keyword evidence="5" id="KW-1185">Reference proteome</keyword>
<dbReference type="InterPro" id="IPR000571">
    <property type="entry name" value="Znf_CCCH"/>
</dbReference>
<keyword evidence="1" id="KW-0862">Zinc</keyword>
<feature type="compositionally biased region" description="Polar residues" evidence="2">
    <location>
        <begin position="141"/>
        <end position="155"/>
    </location>
</feature>
<reference evidence="4 5" key="1">
    <citation type="journal article" date="2015" name="Genome Biol. Evol.">
        <title>Phylogenomic analyses indicate that early fungi evolved digesting cell walls of algal ancestors of land plants.</title>
        <authorList>
            <person name="Chang Y."/>
            <person name="Wang S."/>
            <person name="Sekimoto S."/>
            <person name="Aerts A.L."/>
            <person name="Choi C."/>
            <person name="Clum A."/>
            <person name="LaButti K.M."/>
            <person name="Lindquist E.A."/>
            <person name="Yee Ngan C."/>
            <person name="Ohm R.A."/>
            <person name="Salamov A.A."/>
            <person name="Grigoriev I.V."/>
            <person name="Spatafora J.W."/>
            <person name="Berbee M.L."/>
        </authorList>
    </citation>
    <scope>NUCLEOTIDE SEQUENCE [LARGE SCALE GENOMIC DNA]</scope>
    <source>
        <strain evidence="4 5">NRRL 28638</strain>
    </source>
</reference>